<evidence type="ECO:0000313" key="33">
    <source>
        <dbReference type="Proteomes" id="UP000019118"/>
    </source>
</evidence>
<evidence type="ECO:0000256" key="9">
    <source>
        <dbReference type="ARBA" id="ARBA00013467"/>
    </source>
</evidence>
<keyword evidence="11" id="KW-1003">Cell membrane</keyword>
<evidence type="ECO:0000256" key="16">
    <source>
        <dbReference type="ARBA" id="ARBA00022753"/>
    </source>
</evidence>
<dbReference type="GO" id="GO:0005789">
    <property type="term" value="C:endoplasmic reticulum membrane"/>
    <property type="evidence" value="ECO:0007669"/>
    <property type="project" value="UniProtKB-SubCell"/>
</dbReference>
<feature type="repeat" description="LDL-receptor class B" evidence="27">
    <location>
        <begin position="785"/>
        <end position="828"/>
    </location>
</feature>
<feature type="disulfide bond" evidence="26">
    <location>
        <begin position="1367"/>
        <end position="1382"/>
    </location>
</feature>
<feature type="disulfide bond" evidence="26">
    <location>
        <begin position="1150"/>
        <end position="1162"/>
    </location>
</feature>
<dbReference type="Gene3D" id="2.10.70.80">
    <property type="match status" value="1"/>
</dbReference>
<evidence type="ECO:0000313" key="31">
    <source>
        <dbReference type="EMBL" id="ENN74370.1"/>
    </source>
</evidence>
<dbReference type="Pfam" id="PF00041">
    <property type="entry name" value="fn3"/>
    <property type="match status" value="1"/>
</dbReference>
<feature type="signal peptide" evidence="29">
    <location>
        <begin position="1"/>
        <end position="18"/>
    </location>
</feature>
<dbReference type="PROSITE" id="PS50068">
    <property type="entry name" value="LDLRA_2"/>
    <property type="match status" value="9"/>
</dbReference>
<dbReference type="InterPro" id="IPR006581">
    <property type="entry name" value="VPS10"/>
</dbReference>
<comment type="subcellular location">
    <subcellularLocation>
        <location evidence="4">Cell membrane</location>
        <topology evidence="4">Single-pass type I membrane protein</topology>
    </subcellularLocation>
    <subcellularLocation>
        <location evidence="3">Cytoplasmic vesicle</location>
        <location evidence="3">Secretory vesicle membrane</location>
        <topology evidence="3">Single-pass type I membrane protein</topology>
    </subcellularLocation>
    <subcellularLocation>
        <location evidence="2">Early endosome membrane</location>
        <topology evidence="2">Single-pass type I membrane protein</topology>
    </subcellularLocation>
    <subcellularLocation>
        <location evidence="1">Endoplasmic reticulum membrane</location>
        <topology evidence="1">Single-pass type I membrane protein</topology>
    </subcellularLocation>
    <subcellularLocation>
        <location evidence="7">Endosome</location>
        <location evidence="7">Multivesicular body membrane</location>
        <topology evidence="7">Single-pass type I membrane protein</topology>
    </subcellularLocation>
    <subcellularLocation>
        <location evidence="5">Golgi apparatus</location>
        <location evidence="5">trans-Golgi network membrane</location>
        <topology evidence="5">Single-pass type I membrane protein</topology>
    </subcellularLocation>
    <subcellularLocation>
        <location evidence="6">Recycling endosome membrane</location>
        <topology evidence="6">Single-pass type I membrane protein</topology>
    </subcellularLocation>
</comment>
<dbReference type="GO" id="GO:0005794">
    <property type="term" value="C:Golgi apparatus"/>
    <property type="evidence" value="ECO:0007669"/>
    <property type="project" value="UniProtKB-SubCell"/>
</dbReference>
<dbReference type="InterPro" id="IPR031778">
    <property type="entry name" value="Sortilin_N"/>
</dbReference>
<dbReference type="FunFam" id="2.120.10.30:FF:000241">
    <property type="entry name" value="Low-density lipoprotein receptor-related protein 6"/>
    <property type="match status" value="1"/>
</dbReference>
<keyword evidence="23" id="KW-0968">Cytoplasmic vesicle</keyword>
<dbReference type="InterPro" id="IPR031777">
    <property type="entry name" value="Sortilin_C"/>
</dbReference>
<evidence type="ECO:0000256" key="2">
    <source>
        <dbReference type="ARBA" id="ARBA00004158"/>
    </source>
</evidence>
<evidence type="ECO:0000256" key="17">
    <source>
        <dbReference type="ARBA" id="ARBA00022824"/>
    </source>
</evidence>
<evidence type="ECO:0000256" key="6">
    <source>
        <dbReference type="ARBA" id="ARBA00004480"/>
    </source>
</evidence>
<evidence type="ECO:0000256" key="20">
    <source>
        <dbReference type="ARBA" id="ARBA00023157"/>
    </source>
</evidence>
<keyword evidence="19 28" id="KW-0472">Membrane</keyword>
<keyword evidence="21" id="KW-0675">Receptor</keyword>
<feature type="chain" id="PRO_5010971907" description="Sortilin-related receptor" evidence="29">
    <location>
        <begin position="19"/>
        <end position="2129"/>
    </location>
</feature>
<keyword evidence="22" id="KW-0325">Glycoprotein</keyword>
<evidence type="ECO:0000256" key="15">
    <source>
        <dbReference type="ARBA" id="ARBA00022737"/>
    </source>
</evidence>
<evidence type="ECO:0000256" key="21">
    <source>
        <dbReference type="ARBA" id="ARBA00023170"/>
    </source>
</evidence>
<dbReference type="InterPro" id="IPR036116">
    <property type="entry name" value="FN3_sf"/>
</dbReference>
<feature type="disulfide bond" evidence="26">
    <location>
        <begin position="1130"/>
        <end position="1145"/>
    </location>
</feature>
<keyword evidence="33" id="KW-1185">Reference proteome</keyword>
<protein>
    <recommendedName>
        <fullName evidence="9">Sortilin-related receptor</fullName>
    </recommendedName>
    <alternativeName>
        <fullName evidence="24">Low-density lipoprotein receptor relative with 11 ligand-binding repeats</fullName>
    </alternativeName>
    <alternativeName>
        <fullName evidence="25">Sorting protein-related receptor containing LDLR class A repeats</fullName>
    </alternativeName>
</protein>
<feature type="disulfide bond" evidence="26">
    <location>
        <begin position="1255"/>
        <end position="1270"/>
    </location>
</feature>
<evidence type="ECO:0000256" key="10">
    <source>
        <dbReference type="ARBA" id="ARBA00022448"/>
    </source>
</evidence>
<evidence type="ECO:0000259" key="30">
    <source>
        <dbReference type="PROSITE" id="PS50853"/>
    </source>
</evidence>
<dbReference type="SUPFAM" id="SSF49265">
    <property type="entry name" value="Fibronectin type III"/>
    <property type="match status" value="3"/>
</dbReference>
<feature type="repeat" description="LDL-receptor class B" evidence="27">
    <location>
        <begin position="923"/>
        <end position="967"/>
    </location>
</feature>
<dbReference type="InterPro" id="IPR015943">
    <property type="entry name" value="WD40/YVTN_repeat-like_dom_sf"/>
</dbReference>
<feature type="disulfide bond" evidence="26">
    <location>
        <begin position="1409"/>
        <end position="1424"/>
    </location>
</feature>
<evidence type="ECO:0000256" key="28">
    <source>
        <dbReference type="SAM" id="Phobius"/>
    </source>
</evidence>
<feature type="disulfide bond" evidence="26">
    <location>
        <begin position="1444"/>
        <end position="1462"/>
    </location>
</feature>
<dbReference type="Gene3D" id="4.10.400.10">
    <property type="entry name" value="Low-density Lipoprotein Receptor"/>
    <property type="match status" value="8"/>
</dbReference>
<feature type="disulfide bond" evidence="26">
    <location>
        <begin position="1169"/>
        <end position="1184"/>
    </location>
</feature>
<feature type="transmembrane region" description="Helical" evidence="28">
    <location>
        <begin position="2055"/>
        <end position="2078"/>
    </location>
</feature>
<keyword evidence="18" id="KW-0333">Golgi apparatus</keyword>
<dbReference type="PROSITE" id="PS50853">
    <property type="entry name" value="FN3"/>
    <property type="match status" value="3"/>
</dbReference>
<evidence type="ECO:0000256" key="4">
    <source>
        <dbReference type="ARBA" id="ARBA00004251"/>
    </source>
</evidence>
<dbReference type="Proteomes" id="UP000019118">
    <property type="component" value="Unassembled WGS sequence"/>
</dbReference>
<feature type="repeat" description="LDL-receptor class B" evidence="27">
    <location>
        <begin position="877"/>
        <end position="922"/>
    </location>
</feature>
<feature type="disulfide bond" evidence="26">
    <location>
        <begin position="1072"/>
        <end position="1084"/>
    </location>
</feature>
<evidence type="ECO:0000256" key="22">
    <source>
        <dbReference type="ARBA" id="ARBA00023180"/>
    </source>
</evidence>
<dbReference type="OrthoDB" id="443634at2759"/>
<keyword evidence="12" id="KW-0245">EGF-like domain</keyword>
<evidence type="ECO:0000256" key="1">
    <source>
        <dbReference type="ARBA" id="ARBA00004115"/>
    </source>
</evidence>
<dbReference type="InterPro" id="IPR023415">
    <property type="entry name" value="LDLR_class-A_CS"/>
</dbReference>
<dbReference type="Pfam" id="PF15902">
    <property type="entry name" value="Sortilin-Vps10"/>
    <property type="match status" value="1"/>
</dbReference>
<evidence type="ECO:0000256" key="24">
    <source>
        <dbReference type="ARBA" id="ARBA00029896"/>
    </source>
</evidence>
<keyword evidence="28" id="KW-1133">Transmembrane helix</keyword>
<evidence type="ECO:0000256" key="26">
    <source>
        <dbReference type="PROSITE-ProRule" id="PRU00124"/>
    </source>
</evidence>
<dbReference type="CDD" id="cd00063">
    <property type="entry name" value="FN3"/>
    <property type="match status" value="2"/>
</dbReference>
<dbReference type="Gene3D" id="2.130.10.10">
    <property type="entry name" value="YVTN repeat-like/Quinoprotein amine dehydrogenase"/>
    <property type="match status" value="1"/>
</dbReference>
<keyword evidence="15" id="KW-0677">Repeat</keyword>
<feature type="disulfide bond" evidence="26">
    <location>
        <begin position="1214"/>
        <end position="1229"/>
    </location>
</feature>
<keyword evidence="10" id="KW-0813">Transport</keyword>
<comment type="caution">
    <text evidence="26">Lacks conserved residue(s) required for the propagation of feature annotation.</text>
</comment>
<evidence type="ECO:0000313" key="32">
    <source>
        <dbReference type="EnsemblMetazoa" id="XP_019764870.1"/>
    </source>
</evidence>
<dbReference type="PROSITE" id="PS51120">
    <property type="entry name" value="LDLRB"/>
    <property type="match status" value="3"/>
</dbReference>
<dbReference type="Pfam" id="PF00058">
    <property type="entry name" value="Ldl_recept_b"/>
    <property type="match status" value="1"/>
</dbReference>
<proteinExistence type="inferred from homology"/>
<evidence type="ECO:0000256" key="5">
    <source>
        <dbReference type="ARBA" id="ARBA00004393"/>
    </source>
</evidence>
<feature type="domain" description="Fibronectin type-III" evidence="30">
    <location>
        <begin position="1956"/>
        <end position="2051"/>
    </location>
</feature>
<keyword evidence="13" id="KW-0254">Endocytosis</keyword>
<sequence length="2129" mass="239101">MRFIFILLIFSPFFATNSEPTKTLYGNLDTAGGRTFNFFLDEEPNEDTGGRYRRASNPEMPVVDDLVDTKINHLNDSHKQLMVHWVADKSKVIICLARDPLVTQFDPKLTKPSAVFISFDDGDSYADKSDQFKLPNGRYALLDKFYNHPTLNSQFVFTDIVNNLLFITTDYGKTFQRIELKFTPSEVSFHDLQPSMFLILDKNDTQQRLWITEDLGASFRLAHEFVKAMYWIKSGDNAQLLLHRNEPNGRGSIIYSNNLFKNRVSEVYATNIQDFFLKGDYLFTTKNGSSGLELYVSHLLSKQLLCMFDTALNISNFFVADVTGSRALVAASHSPTSSNLYVSDNLGGTEGQVRFTLSIKDVFAFFPNTTWKGTLVDHVSDEPFADVYKVEGMTGIYIASKVVSKPTNGNNQLGPHHLGSVITYDHGATWRLVQPPANDVEGQDTGCLPSKNCSLHLSQKFSQIYPESRSVPIQSSKSAPGTIIATGVLGQNLKGHYGVYISVDGGLSWRQTLRELYFFNMGDHGGVLSAVKYYKSNGETRHILYSTDEGENWNQTQFHNEEIRLYGLMTEPGENTTVFTMFGSLPKEHSWIIVKVNLTKVFPRVCTDKDYKMWTPSKSDDKRSYIPCVMGQQVTYERRMRHANCLNGLDYVRVLSKKPCSCDVFDFECDFGFIRVDDTIPRCIRDKSLENVDPYAVPYHFCQPGSFYERSKGYRKISGDKCVEGFEQHYLPDILPCPFQEADDFLLFALRENISRYNLVSNTLEPLPIKNLKNVIAVEFDMSTNCVYWADINLDTINRQCFSNGSRVETLVSHDLASVEGMALDWISKTLYFVDGNRVKIELIRTDINHSGRMRRTILDNKDLKKPRGIAVHPPAGYLFWTDWSTEDPCIKRANLDGSNVTLLFDKEKVEWPNGITVDYVSNRIYWVDARKDYIGSSDLQGGGMVYVVESTDIVPHPFGVAVFKNDIYWDDWKKNAIFKRDKDMVGGTTGIQVVLENLPGLMDLKVFTHGLQTGHNACSNVKCSHICVGVPHGSVCLCPDGMITTKDGTCLCPGSATPLANDTCTTVGNSCSPDHFACTNRLCIPKGWNCDGEDDCGDNSDEDRCNIATCPQSFNSCGDGKCLPHYWKCDYETDCVDGSDEVNCPRQNCTDSQFSCDNGRCISKSWRCDGENDCRDNTDERNCDTDRPTQCKGEDEFQCKFGAVTCIPSTWKCDGEPDCRDGSDETGCTKNVCSEFQFSCGPPQNRCIFNTWLCDGDRDCTDGRDELNCTTPKTEVTKFPNGFLPSQNDTCQEWMFKCKNDRCIPFWWKCDEVNDCGDGSDEAGCSKADVEVPQNVVPNKRPPVTLCKNNQFRCSTDQCILSAWLCDHSFDCPNGEDEQNCSTTGMTCPQNHFKCAIDGSCISRALVCNGIANCPDQSDEKYCDQPQVNEPATPSCSLEYFPCDGGSCHPLSVMCDGRPNCFDGYDERNCSSKSIIFQVMDMQINLFYSDENSLWLSWGVSPFKTDIELEFLPSICQVGVNQWRNVTWTNATEIKFKDLLPYTAYNMTVFVRQKGKTTVFPPAKYFVVTTDAGKPSPPVNVKAKQLNGSQVLISWDPPVHPNGIIEKYRLSWTRPESRPITLALMGNKTSHRLTADFQDKQSYIFTVSAMNNQYMSNQSAPVRLTFDGQAELGRVANIHFETTSNKSTIISWSYQEPVDGFILNITTEYFRYPRLPSYSTKFQNITLNLAPGETYYTQIFAFRNHLVGPAVTYKMATPGAPLPSVEIVQIDVVKPLGTSVKLSWKRPEKAGKAAWQYGVYYGTTMQELLAAVRYQTPQLTATVNNLDACESYFFAVGFVEPYGIGPLWTNVNSLLTTSWNPRAPPKKLRVQPEGADNLKMAINWEPSCLSQDKADYIVTINERASNRTWRIMVSNKLSHKVAVEAGGVYNVTVSTATANATPTSPVEFEAPPIYPPCEVRVIPEANGSFFVYWQESESMPRGNFAYEVLVQEGNGLNEATAEKYAVKHPPFIYTNSLESTFTFSVRIKTEKGFNSLLSETVSKFIERPPAGSSMLGIIVPSLLVLLALVGVIAFLIIRNRRLHNSFVRFANSHYNSRSDAATFDDNSLDEEDSPRIVGFSDDEPLVVA</sequence>
<dbReference type="SUPFAM" id="SSF57424">
    <property type="entry name" value="LDL receptor-like module"/>
    <property type="match status" value="9"/>
</dbReference>
<gene>
    <name evidence="32" type="primary">109540820</name>
    <name evidence="31" type="ORF">YQE_09027</name>
</gene>
<dbReference type="SUPFAM" id="SSF110296">
    <property type="entry name" value="Oligoxyloglucan reducing end-specific cellobiohydrolase"/>
    <property type="match status" value="1"/>
</dbReference>
<feature type="disulfide bond" evidence="26">
    <location>
        <begin position="1299"/>
        <end position="1317"/>
    </location>
</feature>
<evidence type="ECO:0000256" key="18">
    <source>
        <dbReference type="ARBA" id="ARBA00023034"/>
    </source>
</evidence>
<dbReference type="SMART" id="SM00060">
    <property type="entry name" value="FN3"/>
    <property type="match status" value="6"/>
</dbReference>
<dbReference type="HOGENOM" id="CLU_001389_0_0_1"/>
<reference evidence="32" key="2">
    <citation type="submission" date="2024-08" db="UniProtKB">
        <authorList>
            <consortium name="EnsemblMetazoa"/>
        </authorList>
    </citation>
    <scope>IDENTIFICATION</scope>
</reference>
<keyword evidence="14 29" id="KW-0732">Signal</keyword>
<dbReference type="FunFam" id="4.10.400.10:FF:000034">
    <property type="entry name" value="Low-density lipoprotein receptor-related protein 2"/>
    <property type="match status" value="1"/>
</dbReference>
<dbReference type="InterPro" id="IPR011042">
    <property type="entry name" value="6-blade_b-propeller_TolB-like"/>
</dbReference>
<organism evidence="31">
    <name type="scientific">Dendroctonus ponderosae</name>
    <name type="common">Mountain pine beetle</name>
    <dbReference type="NCBI Taxonomy" id="77166"/>
    <lineage>
        <taxon>Eukaryota</taxon>
        <taxon>Metazoa</taxon>
        <taxon>Ecdysozoa</taxon>
        <taxon>Arthropoda</taxon>
        <taxon>Hexapoda</taxon>
        <taxon>Insecta</taxon>
        <taxon>Pterygota</taxon>
        <taxon>Neoptera</taxon>
        <taxon>Endopterygota</taxon>
        <taxon>Coleoptera</taxon>
        <taxon>Polyphaga</taxon>
        <taxon>Cucujiformia</taxon>
        <taxon>Curculionidae</taxon>
        <taxon>Scolytinae</taxon>
        <taxon>Dendroctonus</taxon>
    </lineage>
</organism>
<dbReference type="SMART" id="SM00602">
    <property type="entry name" value="VPS10"/>
    <property type="match status" value="1"/>
</dbReference>
<evidence type="ECO:0000256" key="27">
    <source>
        <dbReference type="PROSITE-ProRule" id="PRU00461"/>
    </source>
</evidence>
<dbReference type="Pfam" id="PF00057">
    <property type="entry name" value="Ldl_recept_a"/>
    <property type="match status" value="9"/>
</dbReference>
<comment type="similarity">
    <text evidence="8">Belongs to the VPS10-related sortilin family. SORL1 subfamily.</text>
</comment>
<keyword evidence="20 26" id="KW-1015">Disulfide bond</keyword>
<evidence type="ECO:0000256" key="19">
    <source>
        <dbReference type="ARBA" id="ARBA00023136"/>
    </source>
</evidence>
<dbReference type="EMBL" id="KB741073">
    <property type="protein sequence ID" value="ENN74370.1"/>
    <property type="molecule type" value="Genomic_DNA"/>
</dbReference>
<dbReference type="InterPro" id="IPR057841">
    <property type="entry name" value="FN3_SORL1"/>
</dbReference>
<evidence type="ECO:0000256" key="12">
    <source>
        <dbReference type="ARBA" id="ARBA00022536"/>
    </source>
</evidence>
<dbReference type="Pfam" id="PF15901">
    <property type="entry name" value="Sortilin_C"/>
    <property type="match status" value="1"/>
</dbReference>
<accession>N6TYH1</accession>
<feature type="disulfide bond" evidence="26">
    <location>
        <begin position="1456"/>
        <end position="1471"/>
    </location>
</feature>
<dbReference type="EnsemblMetazoa" id="XM_019909311.1">
    <property type="protein sequence ID" value="XP_019764870.1"/>
    <property type="gene ID" value="LOC109540820"/>
</dbReference>
<dbReference type="KEGG" id="dpa:109540820"/>
<dbReference type="PRINTS" id="PR00261">
    <property type="entry name" value="LDLRECEPTOR"/>
</dbReference>
<dbReference type="PROSITE" id="PS01209">
    <property type="entry name" value="LDLRA_1"/>
    <property type="match status" value="3"/>
</dbReference>
<dbReference type="Gene3D" id="2.120.10.30">
    <property type="entry name" value="TolB, C-terminal domain"/>
    <property type="match status" value="1"/>
</dbReference>
<dbReference type="Gene3D" id="2.40.128.620">
    <property type="match status" value="1"/>
</dbReference>
<feature type="domain" description="Fibronectin type-III" evidence="30">
    <location>
        <begin position="1578"/>
        <end position="1671"/>
    </location>
</feature>
<evidence type="ECO:0000256" key="13">
    <source>
        <dbReference type="ARBA" id="ARBA00022583"/>
    </source>
</evidence>
<dbReference type="SMART" id="SM00192">
    <property type="entry name" value="LDLa"/>
    <property type="match status" value="9"/>
</dbReference>
<feature type="disulfide bond" evidence="26">
    <location>
        <begin position="1157"/>
        <end position="1175"/>
    </location>
</feature>
<dbReference type="InterPro" id="IPR036055">
    <property type="entry name" value="LDL_receptor-like_sf"/>
</dbReference>
<evidence type="ECO:0000256" key="29">
    <source>
        <dbReference type="SAM" id="SignalP"/>
    </source>
</evidence>
<dbReference type="Gene3D" id="2.60.40.10">
    <property type="entry name" value="Immunoglobulins"/>
    <property type="match status" value="2"/>
</dbReference>
<feature type="disulfide bond" evidence="26">
    <location>
        <begin position="1355"/>
        <end position="1373"/>
    </location>
</feature>
<dbReference type="SUPFAM" id="SSF63825">
    <property type="entry name" value="YWTD domain"/>
    <property type="match status" value="1"/>
</dbReference>
<dbReference type="GO" id="GO:0055038">
    <property type="term" value="C:recycling endosome membrane"/>
    <property type="evidence" value="ECO:0007669"/>
    <property type="project" value="UniProtKB-SubCell"/>
</dbReference>
<evidence type="ECO:0000256" key="3">
    <source>
        <dbReference type="ARBA" id="ARBA00004212"/>
    </source>
</evidence>
<evidence type="ECO:0000256" key="25">
    <source>
        <dbReference type="ARBA" id="ARBA00032450"/>
    </source>
</evidence>
<dbReference type="GO" id="GO:0006897">
    <property type="term" value="P:endocytosis"/>
    <property type="evidence" value="ECO:0007669"/>
    <property type="project" value="UniProtKB-KW"/>
</dbReference>
<dbReference type="SMART" id="SM00181">
    <property type="entry name" value="EGF"/>
    <property type="match status" value="3"/>
</dbReference>
<feature type="disulfide bond" evidence="26">
    <location>
        <begin position="1091"/>
        <end position="1106"/>
    </location>
</feature>
<feature type="disulfide bond" evidence="26">
    <location>
        <begin position="1111"/>
        <end position="1123"/>
    </location>
</feature>
<feature type="disulfide bond" evidence="26">
    <location>
        <begin position="1437"/>
        <end position="1449"/>
    </location>
</feature>
<dbReference type="GO" id="GO:0032585">
    <property type="term" value="C:multivesicular body membrane"/>
    <property type="evidence" value="ECO:0007669"/>
    <property type="project" value="UniProtKB-SubCell"/>
</dbReference>
<dbReference type="GO" id="GO:0030658">
    <property type="term" value="C:transport vesicle membrane"/>
    <property type="evidence" value="ECO:0007669"/>
    <property type="project" value="UniProtKB-SubCell"/>
</dbReference>
<feature type="non-terminal residue" evidence="31">
    <location>
        <position position="1"/>
    </location>
</feature>
<evidence type="ECO:0000256" key="14">
    <source>
        <dbReference type="ARBA" id="ARBA00022729"/>
    </source>
</evidence>
<reference evidence="31 33" key="1">
    <citation type="journal article" date="2013" name="Genome Biol.">
        <title>Draft genome of the mountain pine beetle, Dendroctonus ponderosae Hopkins, a major forest pest.</title>
        <authorList>
            <person name="Keeling C.I."/>
            <person name="Yuen M.M."/>
            <person name="Liao N.Y."/>
            <person name="Docking T.R."/>
            <person name="Chan S.K."/>
            <person name="Taylor G.A."/>
            <person name="Palmquist D.L."/>
            <person name="Jackman S.D."/>
            <person name="Nguyen A."/>
            <person name="Li M."/>
            <person name="Henderson H."/>
            <person name="Janes J.K."/>
            <person name="Zhao Y."/>
            <person name="Pandoh P."/>
            <person name="Moore R."/>
            <person name="Sperling F.A."/>
            <person name="Huber D.P."/>
            <person name="Birol I."/>
            <person name="Jones S.J."/>
            <person name="Bohlmann J."/>
        </authorList>
    </citation>
    <scope>NUCLEOTIDE SEQUENCE</scope>
</reference>
<evidence type="ECO:0000256" key="7">
    <source>
        <dbReference type="ARBA" id="ARBA00004545"/>
    </source>
</evidence>
<feature type="disulfide bond" evidence="26">
    <location>
        <begin position="1079"/>
        <end position="1097"/>
    </location>
</feature>
<feature type="domain" description="Fibronectin type-III" evidence="30">
    <location>
        <begin position="1765"/>
        <end position="1861"/>
    </location>
</feature>
<dbReference type="InterPro" id="IPR000742">
    <property type="entry name" value="EGF"/>
</dbReference>
<dbReference type="CDD" id="cd00112">
    <property type="entry name" value="LDLa"/>
    <property type="match status" value="9"/>
</dbReference>
<name>N6TYH1_DENPD</name>
<dbReference type="SMART" id="SM00135">
    <property type="entry name" value="LY"/>
    <property type="match status" value="4"/>
</dbReference>
<dbReference type="PANTHER" id="PTHR12106">
    <property type="entry name" value="SORTILIN RELATED"/>
    <property type="match status" value="1"/>
</dbReference>
<dbReference type="InterPro" id="IPR013783">
    <property type="entry name" value="Ig-like_fold"/>
</dbReference>
<dbReference type="GO" id="GO:0006892">
    <property type="term" value="P:post-Golgi vesicle-mediated transport"/>
    <property type="evidence" value="ECO:0007669"/>
    <property type="project" value="TreeGrafter"/>
</dbReference>
<dbReference type="OMA" id="LCPDGME"/>
<dbReference type="FunFam" id="4.10.400.10:FF:000065">
    <property type="entry name" value="Transmembrane protease serine 7"/>
    <property type="match status" value="1"/>
</dbReference>
<dbReference type="PANTHER" id="PTHR12106:SF27">
    <property type="entry name" value="SORTILIN-RELATED RECEPTOR"/>
    <property type="match status" value="1"/>
</dbReference>
<dbReference type="InterPro" id="IPR050310">
    <property type="entry name" value="VPS10-sortilin"/>
</dbReference>
<evidence type="ECO:0000256" key="8">
    <source>
        <dbReference type="ARBA" id="ARBA00007041"/>
    </source>
</evidence>
<dbReference type="Pfam" id="PF25814">
    <property type="entry name" value="fn3_SORL1"/>
    <property type="match status" value="1"/>
</dbReference>
<dbReference type="InterPro" id="IPR002172">
    <property type="entry name" value="LDrepeatLR_classA_rpt"/>
</dbReference>
<feature type="disulfide bond" evidence="26">
    <location>
        <begin position="1311"/>
        <end position="1326"/>
    </location>
</feature>
<evidence type="ECO:0000256" key="23">
    <source>
        <dbReference type="ARBA" id="ARBA00023329"/>
    </source>
</evidence>
<feature type="disulfide bond" evidence="26">
    <location>
        <begin position="1292"/>
        <end position="1304"/>
    </location>
</feature>
<dbReference type="InterPro" id="IPR003961">
    <property type="entry name" value="FN3_dom"/>
</dbReference>
<dbReference type="Gene3D" id="3.30.60.270">
    <property type="match status" value="1"/>
</dbReference>
<feature type="disulfide bond" evidence="26">
    <location>
        <begin position="1348"/>
        <end position="1360"/>
    </location>
</feature>
<evidence type="ECO:0000256" key="11">
    <source>
        <dbReference type="ARBA" id="ARBA00022475"/>
    </source>
</evidence>
<dbReference type="GO" id="GO:0031901">
    <property type="term" value="C:early endosome membrane"/>
    <property type="evidence" value="ECO:0007669"/>
    <property type="project" value="UniProtKB-SubCell"/>
</dbReference>
<dbReference type="GO" id="GO:0005886">
    <property type="term" value="C:plasma membrane"/>
    <property type="evidence" value="ECO:0007669"/>
    <property type="project" value="UniProtKB-SubCell"/>
</dbReference>
<keyword evidence="17" id="KW-0256">Endoplasmic reticulum</keyword>
<keyword evidence="28" id="KW-0812">Transmembrane</keyword>
<dbReference type="InterPro" id="IPR000033">
    <property type="entry name" value="LDLR_classB_rpt"/>
</dbReference>
<feature type="disulfide bond" evidence="26">
    <location>
        <begin position="1118"/>
        <end position="1136"/>
    </location>
</feature>
<keyword evidence="16" id="KW-0967">Endosome</keyword>